<dbReference type="Proteomes" id="UP000290682">
    <property type="component" value="Unassembled WGS sequence"/>
</dbReference>
<keyword evidence="2" id="KW-1185">Reference proteome</keyword>
<dbReference type="PIRSF" id="PIRSF020680">
    <property type="entry name" value="PhnH"/>
    <property type="match status" value="1"/>
</dbReference>
<evidence type="ECO:0000313" key="1">
    <source>
        <dbReference type="EMBL" id="RXZ45670.1"/>
    </source>
</evidence>
<proteinExistence type="predicted"/>
<keyword evidence="1" id="KW-0456">Lyase</keyword>
<accession>A0ABY0FH74</accession>
<dbReference type="GO" id="GO:0016829">
    <property type="term" value="F:lyase activity"/>
    <property type="evidence" value="ECO:0007669"/>
    <property type="project" value="UniProtKB-KW"/>
</dbReference>
<dbReference type="InterPro" id="IPR038058">
    <property type="entry name" value="PhnH-like_sp"/>
</dbReference>
<dbReference type="SUPFAM" id="SSF159709">
    <property type="entry name" value="PhnH-like"/>
    <property type="match status" value="1"/>
</dbReference>
<evidence type="ECO:0000313" key="2">
    <source>
        <dbReference type="Proteomes" id="UP000290682"/>
    </source>
</evidence>
<comment type="caution">
    <text evidence="1">The sequence shown here is derived from an EMBL/GenBank/DDBJ whole genome shotgun (WGS) entry which is preliminary data.</text>
</comment>
<dbReference type="Gene3D" id="3.40.50.11310">
    <property type="entry name" value="Bacterial phosphonate metabolism protein PhnH"/>
    <property type="match status" value="1"/>
</dbReference>
<organism evidence="1 2">
    <name type="scientific">Crenobacter cavernae</name>
    <dbReference type="NCBI Taxonomy" id="2290923"/>
    <lineage>
        <taxon>Bacteria</taxon>
        <taxon>Pseudomonadati</taxon>
        <taxon>Pseudomonadota</taxon>
        <taxon>Betaproteobacteria</taxon>
        <taxon>Neisseriales</taxon>
        <taxon>Neisseriaceae</taxon>
        <taxon>Crenobacter</taxon>
    </lineage>
</organism>
<dbReference type="InterPro" id="IPR008772">
    <property type="entry name" value="Phosphonate_metab_PhnH"/>
</dbReference>
<protein>
    <submittedName>
        <fullName evidence="1">Phosphonate C-P lyase system protein PhnH</fullName>
    </submittedName>
</protein>
<dbReference type="NCBIfam" id="TIGR03292">
    <property type="entry name" value="PhnH_redo"/>
    <property type="match status" value="1"/>
</dbReference>
<dbReference type="EMBL" id="REGR01000001">
    <property type="protein sequence ID" value="RXZ45670.1"/>
    <property type="molecule type" value="Genomic_DNA"/>
</dbReference>
<dbReference type="Pfam" id="PF05845">
    <property type="entry name" value="PhnH"/>
    <property type="match status" value="1"/>
</dbReference>
<sequence>MMLIAAFENPVDDAQSTFRTLLSALAEPLLPRALPVLPDAPAGLTPAGAALLLTLCDADTAVWLPPQLLEAADYLRFHAGARLVADVADADFVYIPHGAALPDLASLKNGSVEYPDRSATLIIDAEGFSKGDGETSITGSGPGFAAPRKLDIKGLAEPFWPDWRAAASRFPQGVDVFFVAGDKVVGLPRTTRIEGR</sequence>
<name>A0ABY0FH74_9NEIS</name>
<gene>
    <name evidence="1" type="primary">phnH</name>
    <name evidence="1" type="ORF">EBB06_02340</name>
</gene>
<reference evidence="1 2" key="1">
    <citation type="submission" date="2018-10" db="EMBL/GenBank/DDBJ databases">
        <title>Draft genome of Fastidiocella sp. strain 375T, a bacterium isolated from a karstic cave dripping water.</title>
        <authorList>
            <person name="Coelho C."/>
            <person name="Verissimo A."/>
            <person name="Tiago I."/>
        </authorList>
    </citation>
    <scope>NUCLEOTIDE SEQUENCE [LARGE SCALE GENOMIC DNA]</scope>
    <source>
        <strain evidence="1 2">CAVE-375</strain>
    </source>
</reference>